<dbReference type="Proteomes" id="UP001295423">
    <property type="component" value="Unassembled WGS sequence"/>
</dbReference>
<proteinExistence type="predicted"/>
<keyword evidence="1" id="KW-1133">Transmembrane helix</keyword>
<gene>
    <name evidence="2" type="ORF">CYCCA115_LOCUS19342</name>
</gene>
<organism evidence="2 3">
    <name type="scientific">Cylindrotheca closterium</name>
    <dbReference type="NCBI Taxonomy" id="2856"/>
    <lineage>
        <taxon>Eukaryota</taxon>
        <taxon>Sar</taxon>
        <taxon>Stramenopiles</taxon>
        <taxon>Ochrophyta</taxon>
        <taxon>Bacillariophyta</taxon>
        <taxon>Bacillariophyceae</taxon>
        <taxon>Bacillariophycidae</taxon>
        <taxon>Bacillariales</taxon>
        <taxon>Bacillariaceae</taxon>
        <taxon>Cylindrotheca</taxon>
    </lineage>
</organism>
<dbReference type="AlphaFoldDB" id="A0AAD2PWM7"/>
<feature type="transmembrane region" description="Helical" evidence="1">
    <location>
        <begin position="42"/>
        <end position="61"/>
    </location>
</feature>
<dbReference type="InterPro" id="IPR010530">
    <property type="entry name" value="B12D"/>
</dbReference>
<sequence length="94" mass="10623">MFALSSRVIPSTVARASRRTYSNEVANTIRNEKVWFGDISTYPIMAICGGACIGAGAYIAYKFQSSPDVRWSKEKRGSEIRWWGDDKQSLRLNK</sequence>
<evidence type="ECO:0000313" key="3">
    <source>
        <dbReference type="Proteomes" id="UP001295423"/>
    </source>
</evidence>
<keyword evidence="1" id="KW-0472">Membrane</keyword>
<accession>A0AAD2PWM7</accession>
<comment type="caution">
    <text evidence="2">The sequence shown here is derived from an EMBL/GenBank/DDBJ whole genome shotgun (WGS) entry which is preliminary data.</text>
</comment>
<keyword evidence="3" id="KW-1185">Reference proteome</keyword>
<keyword evidence="1" id="KW-0812">Transmembrane</keyword>
<name>A0AAD2PWM7_9STRA</name>
<reference evidence="2" key="1">
    <citation type="submission" date="2023-08" db="EMBL/GenBank/DDBJ databases">
        <authorList>
            <person name="Audoor S."/>
            <person name="Bilcke G."/>
        </authorList>
    </citation>
    <scope>NUCLEOTIDE SEQUENCE</scope>
</reference>
<protein>
    <submittedName>
        <fullName evidence="2">Uncharacterized protein</fullName>
    </submittedName>
</protein>
<evidence type="ECO:0000256" key="1">
    <source>
        <dbReference type="SAM" id="Phobius"/>
    </source>
</evidence>
<dbReference type="Pfam" id="PF06522">
    <property type="entry name" value="B12D"/>
    <property type="match status" value="1"/>
</dbReference>
<evidence type="ECO:0000313" key="2">
    <source>
        <dbReference type="EMBL" id="CAJ1961729.1"/>
    </source>
</evidence>
<dbReference type="EMBL" id="CAKOGP040002091">
    <property type="protein sequence ID" value="CAJ1961729.1"/>
    <property type="molecule type" value="Genomic_DNA"/>
</dbReference>